<evidence type="ECO:0008006" key="3">
    <source>
        <dbReference type="Google" id="ProtNLM"/>
    </source>
</evidence>
<comment type="caution">
    <text evidence="1">The sequence shown here is derived from an EMBL/GenBank/DDBJ whole genome shotgun (WGS) entry which is preliminary data.</text>
</comment>
<sequence>MAEPARHTTVEAACLGKHPFGSPKTAQKVASKRKGNTTFRCPHCGFWHLTHTIKRPKAWRRPTGEI</sequence>
<dbReference type="RefSeq" id="WP_226937251.1">
    <property type="nucleotide sequence ID" value="NZ_JACDXX010000020.1"/>
</dbReference>
<accession>A0ABS8CSP7</accession>
<evidence type="ECO:0000313" key="2">
    <source>
        <dbReference type="Proteomes" id="UP001198571"/>
    </source>
</evidence>
<gene>
    <name evidence="1" type="ORF">H0485_17540</name>
</gene>
<proteinExistence type="predicted"/>
<organism evidence="1 2">
    <name type="scientific">Pseudogemmobacter faecipullorum</name>
    <dbReference type="NCBI Taxonomy" id="2755041"/>
    <lineage>
        <taxon>Bacteria</taxon>
        <taxon>Pseudomonadati</taxon>
        <taxon>Pseudomonadota</taxon>
        <taxon>Alphaproteobacteria</taxon>
        <taxon>Rhodobacterales</taxon>
        <taxon>Paracoccaceae</taxon>
        <taxon>Pseudogemmobacter</taxon>
    </lineage>
</organism>
<evidence type="ECO:0000313" key="1">
    <source>
        <dbReference type="EMBL" id="MCB5411800.1"/>
    </source>
</evidence>
<name>A0ABS8CSP7_9RHOB</name>
<reference evidence="1 2" key="1">
    <citation type="submission" date="2020-07" db="EMBL/GenBank/DDBJ databases">
        <title>Pseudogemmobacter sp. nov., isolated from poultry manure in Taiwan.</title>
        <authorList>
            <person name="Lin S.-Y."/>
            <person name="Tang Y.-S."/>
            <person name="Young C.-C."/>
        </authorList>
    </citation>
    <scope>NUCLEOTIDE SEQUENCE [LARGE SCALE GENOMIC DNA]</scope>
    <source>
        <strain evidence="1 2">CC-YST710</strain>
    </source>
</reference>
<keyword evidence="2" id="KW-1185">Reference proteome</keyword>
<dbReference type="Proteomes" id="UP001198571">
    <property type="component" value="Unassembled WGS sequence"/>
</dbReference>
<dbReference type="EMBL" id="JACDXX010000020">
    <property type="protein sequence ID" value="MCB5411800.1"/>
    <property type="molecule type" value="Genomic_DNA"/>
</dbReference>
<protein>
    <recommendedName>
        <fullName evidence="3">Transposase</fullName>
    </recommendedName>
</protein>